<dbReference type="PANTHER" id="PTHR38048">
    <property type="entry name" value="EXPRESSED PROTEIN"/>
    <property type="match status" value="1"/>
</dbReference>
<dbReference type="CDD" id="cd12108">
    <property type="entry name" value="Hr-like"/>
    <property type="match status" value="1"/>
</dbReference>
<dbReference type="PANTHER" id="PTHR38048:SF1">
    <property type="entry name" value="HEMERYTHRIN-LIKE DOMAIN-CONTAINING PROTEIN"/>
    <property type="match status" value="1"/>
</dbReference>
<evidence type="ECO:0000256" key="1">
    <source>
        <dbReference type="SAM" id="MobiDB-lite"/>
    </source>
</evidence>
<keyword evidence="4" id="KW-1185">Reference proteome</keyword>
<dbReference type="OrthoDB" id="10044044at2759"/>
<feature type="region of interest" description="Disordered" evidence="1">
    <location>
        <begin position="1"/>
        <end position="21"/>
    </location>
</feature>
<dbReference type="EMBL" id="JABELV010000022">
    <property type="protein sequence ID" value="KAG7562986.1"/>
    <property type="molecule type" value="Genomic_DNA"/>
</dbReference>
<comment type="caution">
    <text evidence="3">The sequence shown here is derived from an EMBL/GenBank/DDBJ whole genome shotgun (WGS) entry which is preliminary data.</text>
</comment>
<sequence>MGRTREPVVASSAKTDAELTDREKKEWNHLADMMERYHNHFKHNFHAIYQNADKYPKGGPSLRRFLQESQGLYRSLDMHHRIEEAYFFPLLAKRMPQFKAGARESGEHLKSHKAIHDGIETYASLLLKYASDPSTYSPEELRGNMDSWREVLFRHLDEEVEDLGWKRMREAGFTLEEIRAFPE</sequence>
<dbReference type="InterPro" id="IPR012312">
    <property type="entry name" value="Hemerythrin-like"/>
</dbReference>
<feature type="domain" description="Hemerythrin-like" evidence="2">
    <location>
        <begin position="30"/>
        <end position="161"/>
    </location>
</feature>
<dbReference type="InterPro" id="IPR053206">
    <property type="entry name" value="Dimeric_xanthone_biosynth"/>
</dbReference>
<organism evidence="3 4">
    <name type="scientific">Filobasidium floriforme</name>
    <dbReference type="NCBI Taxonomy" id="5210"/>
    <lineage>
        <taxon>Eukaryota</taxon>
        <taxon>Fungi</taxon>
        <taxon>Dikarya</taxon>
        <taxon>Basidiomycota</taxon>
        <taxon>Agaricomycotina</taxon>
        <taxon>Tremellomycetes</taxon>
        <taxon>Filobasidiales</taxon>
        <taxon>Filobasidiaceae</taxon>
        <taxon>Filobasidium</taxon>
    </lineage>
</organism>
<reference evidence="3" key="1">
    <citation type="submission" date="2020-04" db="EMBL/GenBank/DDBJ databases">
        <title>Analysis of mating type loci in Filobasidium floriforme.</title>
        <authorList>
            <person name="Nowrousian M."/>
        </authorList>
    </citation>
    <scope>NUCLEOTIDE SEQUENCE</scope>
    <source>
        <strain evidence="3">CBS 6242</strain>
    </source>
</reference>
<dbReference type="Pfam" id="PF01814">
    <property type="entry name" value="Hemerythrin"/>
    <property type="match status" value="1"/>
</dbReference>
<evidence type="ECO:0000313" key="4">
    <source>
        <dbReference type="Proteomes" id="UP000812966"/>
    </source>
</evidence>
<dbReference type="Proteomes" id="UP000812966">
    <property type="component" value="Unassembled WGS sequence"/>
</dbReference>
<gene>
    <name evidence="3" type="ORF">FFLO_01544</name>
</gene>
<evidence type="ECO:0000313" key="3">
    <source>
        <dbReference type="EMBL" id="KAG7562986.1"/>
    </source>
</evidence>
<proteinExistence type="predicted"/>
<evidence type="ECO:0000259" key="2">
    <source>
        <dbReference type="Pfam" id="PF01814"/>
    </source>
</evidence>
<protein>
    <recommendedName>
        <fullName evidence="2">Hemerythrin-like domain-containing protein</fullName>
    </recommendedName>
</protein>
<accession>A0A8K0JPN9</accession>
<dbReference type="AlphaFoldDB" id="A0A8K0JPN9"/>
<name>A0A8K0JPN9_9TREE</name>
<dbReference type="Gene3D" id="1.20.120.520">
    <property type="entry name" value="nmb1532 protein domain like"/>
    <property type="match status" value="1"/>
</dbReference>